<name>A0A2A5CHP5_9GAMM</name>
<dbReference type="PANTHER" id="PTHR42918:SF6">
    <property type="entry name" value="ELONGATION FACTOR P--(R)-BETA-LYSINE LIGASE"/>
    <property type="match status" value="1"/>
</dbReference>
<feature type="domain" description="Aminoacyl-transfer RNA synthetases class-II family profile" evidence="6">
    <location>
        <begin position="21"/>
        <end position="340"/>
    </location>
</feature>
<dbReference type="PROSITE" id="PS50862">
    <property type="entry name" value="AA_TRNA_LIGASE_II"/>
    <property type="match status" value="1"/>
</dbReference>
<comment type="catalytic activity">
    <reaction evidence="5">
        <text>D-beta-lysine + L-lysyl-[protein] + ATP = N(6)-((3R)-3,6-diaminohexanoyl)-L-lysyl-[protein] + AMP + diphosphate + H(+)</text>
        <dbReference type="Rhea" id="RHEA:83435"/>
        <dbReference type="Rhea" id="RHEA-COMP:9752"/>
        <dbReference type="Rhea" id="RHEA-COMP:20131"/>
        <dbReference type="ChEBI" id="CHEBI:15378"/>
        <dbReference type="ChEBI" id="CHEBI:29969"/>
        <dbReference type="ChEBI" id="CHEBI:30616"/>
        <dbReference type="ChEBI" id="CHEBI:33019"/>
        <dbReference type="ChEBI" id="CHEBI:84138"/>
        <dbReference type="ChEBI" id="CHEBI:156053"/>
        <dbReference type="ChEBI" id="CHEBI:456215"/>
    </reaction>
    <physiologicalReaction direction="left-to-right" evidence="5">
        <dbReference type="Rhea" id="RHEA:83436"/>
    </physiologicalReaction>
</comment>
<comment type="subunit">
    <text evidence="1">Homodimer.</text>
</comment>
<sequence length="340" mass="39141">MRNEHWRPRADKDRLFARATLLKNIRAFFEQRNVLEVETPVLSHAAGTDPNLDSISATYRADSQQAEHNKEQTLFLQTSPEFAMKRLLADGSGAIFQICKAFRNAEQGARHNPEFTLLEWYQPDFDEHQLMDEVMTLLMALGQSFHPQKNFSQQPFLQQHWHRLTYQSLFEQYLNINPHTISSEELARFAKTKINIELEHANKDIWLDLLFSHSIEPLLLEPVFIYEYPATQAALATIEKNMDGIEIARRFELVINGMEIANGYYELTDVDEQRRRFLNDQKIRQEQKKANNPLDENLLAAMAHGLPACAGVALGLDRLLMLICGADSIDEVLAFSLDRA</sequence>
<keyword evidence="2 7" id="KW-0436">Ligase</keyword>
<evidence type="ECO:0000259" key="6">
    <source>
        <dbReference type="PROSITE" id="PS50862"/>
    </source>
</evidence>
<evidence type="ECO:0000256" key="5">
    <source>
        <dbReference type="ARBA" id="ARBA00052794"/>
    </source>
</evidence>
<dbReference type="SUPFAM" id="SSF55681">
    <property type="entry name" value="Class II aaRS and biotin synthetases"/>
    <property type="match status" value="1"/>
</dbReference>
<dbReference type="AlphaFoldDB" id="A0A2A5CHP5"/>
<dbReference type="InterPro" id="IPR004525">
    <property type="entry name" value="EpmA"/>
</dbReference>
<dbReference type="InterPro" id="IPR006195">
    <property type="entry name" value="aa-tRNA-synth_II"/>
</dbReference>
<dbReference type="Proteomes" id="UP000228987">
    <property type="component" value="Unassembled WGS sequence"/>
</dbReference>
<proteinExistence type="predicted"/>
<evidence type="ECO:0000256" key="3">
    <source>
        <dbReference type="ARBA" id="ARBA00022741"/>
    </source>
</evidence>
<keyword evidence="4" id="KW-0067">ATP-binding</keyword>
<accession>A0A2A5CHP5</accession>
<dbReference type="FunFam" id="3.30.930.10:FF:000017">
    <property type="entry name" value="Elongation factor P--(R)-beta-lysine ligase"/>
    <property type="match status" value="1"/>
</dbReference>
<dbReference type="GO" id="GO:0006430">
    <property type="term" value="P:lysyl-tRNA aminoacylation"/>
    <property type="evidence" value="ECO:0007669"/>
    <property type="project" value="InterPro"/>
</dbReference>
<keyword evidence="7" id="KW-0808">Transferase</keyword>
<keyword evidence="7" id="KW-0251">Elongation factor</keyword>
<dbReference type="InterPro" id="IPR004364">
    <property type="entry name" value="Aa-tRNA-synt_II"/>
</dbReference>
<dbReference type="NCBIfam" id="NF006828">
    <property type="entry name" value="PRK09350.1"/>
    <property type="match status" value="1"/>
</dbReference>
<dbReference type="Pfam" id="PF00152">
    <property type="entry name" value="tRNA-synt_2"/>
    <property type="match status" value="1"/>
</dbReference>
<gene>
    <name evidence="7" type="ORF">COA71_00610</name>
</gene>
<comment type="caution">
    <text evidence="7">The sequence shown here is derived from an EMBL/GenBank/DDBJ whole genome shotgun (WGS) entry which is preliminary data.</text>
</comment>
<dbReference type="EC" id="6.1.1.6" evidence="7"/>
<dbReference type="InterPro" id="IPR045864">
    <property type="entry name" value="aa-tRNA-synth_II/BPL/LPL"/>
</dbReference>
<keyword evidence="7" id="KW-0648">Protein biosynthesis</keyword>
<dbReference type="GO" id="GO:0003746">
    <property type="term" value="F:translation elongation factor activity"/>
    <property type="evidence" value="ECO:0007669"/>
    <property type="project" value="UniProtKB-KW"/>
</dbReference>
<dbReference type="GO" id="GO:0004824">
    <property type="term" value="F:lysine-tRNA ligase activity"/>
    <property type="evidence" value="ECO:0007669"/>
    <property type="project" value="UniProtKB-EC"/>
</dbReference>
<dbReference type="PANTHER" id="PTHR42918">
    <property type="entry name" value="LYSYL-TRNA SYNTHETASE"/>
    <property type="match status" value="1"/>
</dbReference>
<evidence type="ECO:0000313" key="8">
    <source>
        <dbReference type="Proteomes" id="UP000228987"/>
    </source>
</evidence>
<dbReference type="GO" id="GO:0016740">
    <property type="term" value="F:transferase activity"/>
    <property type="evidence" value="ECO:0007669"/>
    <property type="project" value="UniProtKB-KW"/>
</dbReference>
<evidence type="ECO:0000256" key="4">
    <source>
        <dbReference type="ARBA" id="ARBA00022840"/>
    </source>
</evidence>
<organism evidence="7 8">
    <name type="scientific">SAR86 cluster bacterium</name>
    <dbReference type="NCBI Taxonomy" id="2030880"/>
    <lineage>
        <taxon>Bacteria</taxon>
        <taxon>Pseudomonadati</taxon>
        <taxon>Pseudomonadota</taxon>
        <taxon>Gammaproteobacteria</taxon>
        <taxon>SAR86 cluster</taxon>
    </lineage>
</organism>
<keyword evidence="3" id="KW-0547">Nucleotide-binding</keyword>
<dbReference type="Gene3D" id="3.30.930.10">
    <property type="entry name" value="Bira Bifunctional Protein, Domain 2"/>
    <property type="match status" value="1"/>
</dbReference>
<dbReference type="GO" id="GO:0005524">
    <property type="term" value="F:ATP binding"/>
    <property type="evidence" value="ECO:0007669"/>
    <property type="project" value="UniProtKB-KW"/>
</dbReference>
<evidence type="ECO:0000256" key="1">
    <source>
        <dbReference type="ARBA" id="ARBA00011738"/>
    </source>
</evidence>
<dbReference type="GO" id="GO:0000049">
    <property type="term" value="F:tRNA binding"/>
    <property type="evidence" value="ECO:0007669"/>
    <property type="project" value="TreeGrafter"/>
</dbReference>
<dbReference type="NCBIfam" id="TIGR00462">
    <property type="entry name" value="genX"/>
    <property type="match status" value="1"/>
</dbReference>
<reference evidence="8" key="1">
    <citation type="submission" date="2017-08" db="EMBL/GenBank/DDBJ databases">
        <title>A dynamic microbial community with high functional redundancy inhabits the cold, oxic subseafloor aquifer.</title>
        <authorList>
            <person name="Tully B.J."/>
            <person name="Wheat C.G."/>
            <person name="Glazer B.T."/>
            <person name="Huber J.A."/>
        </authorList>
    </citation>
    <scope>NUCLEOTIDE SEQUENCE [LARGE SCALE GENOMIC DNA]</scope>
</reference>
<dbReference type="EMBL" id="NVWI01000001">
    <property type="protein sequence ID" value="PCJ43407.1"/>
    <property type="molecule type" value="Genomic_DNA"/>
</dbReference>
<protein>
    <submittedName>
        <fullName evidence="7">Elongation factor P lysine(34) lysyltransferase</fullName>
        <ecNumber evidence="7">6.1.1.6</ecNumber>
    </submittedName>
</protein>
<evidence type="ECO:0000256" key="2">
    <source>
        <dbReference type="ARBA" id="ARBA00022598"/>
    </source>
</evidence>
<evidence type="ECO:0000313" key="7">
    <source>
        <dbReference type="EMBL" id="PCJ43407.1"/>
    </source>
</evidence>
<dbReference type="GO" id="GO:0005829">
    <property type="term" value="C:cytosol"/>
    <property type="evidence" value="ECO:0007669"/>
    <property type="project" value="TreeGrafter"/>
</dbReference>